<sequence length="291" mass="31967">MTPTPSKIVITIGGISVNVYSLPGATERSTPVSVLFFLHGRAQKAADYEWVAHSTLEYTDELRKKGGSQGQDLIVVLLDQRNHGDRTVDARANSGWKESPESNERHAIDMYAIYTGTSKDVSFLIDYLPSYLYPSGERTISQWLIGGISLGGHAAWYTLRHEPRINLSIPIIGCPDYLALMSGRAAEKGIPFEPPYIPKTFLALVKQQDPATVPYKAADASNPFYGKKILVLSGAEDKLVPWSASKEFVDNLNVGPDGAKEVTVAPGVGHECTKEMVRNMSRFIWEKALGI</sequence>
<dbReference type="PANTHER" id="PTHR47381:SF3">
    <property type="entry name" value="ALPHA_BETA-HYDROLASES SUPERFAMILY PROTEIN"/>
    <property type="match status" value="1"/>
</dbReference>
<dbReference type="STRING" id="743788.S8EVL3"/>
<dbReference type="InParanoid" id="S8EVL3"/>
<protein>
    <recommendedName>
        <fullName evidence="3">Alpha/beta-hydrolase</fullName>
    </recommendedName>
</protein>
<dbReference type="SUPFAM" id="SSF53474">
    <property type="entry name" value="alpha/beta-Hydrolases"/>
    <property type="match status" value="1"/>
</dbReference>
<dbReference type="AlphaFoldDB" id="S8EVL3"/>
<accession>S8EVL3</accession>
<dbReference type="HOGENOM" id="CLU_048444_2_0_1"/>
<dbReference type="PANTHER" id="PTHR47381">
    <property type="entry name" value="ALPHA/BETA-HYDROLASES SUPERFAMILY PROTEIN"/>
    <property type="match status" value="1"/>
</dbReference>
<proteinExistence type="predicted"/>
<evidence type="ECO:0000313" key="2">
    <source>
        <dbReference type="Proteomes" id="UP000015241"/>
    </source>
</evidence>
<dbReference type="OrthoDB" id="2152248at2759"/>
<name>S8EVL3_FOMSC</name>
<keyword evidence="2" id="KW-1185">Reference proteome</keyword>
<dbReference type="Gene3D" id="3.40.50.1820">
    <property type="entry name" value="alpha/beta hydrolase"/>
    <property type="match status" value="1"/>
</dbReference>
<dbReference type="Proteomes" id="UP000015241">
    <property type="component" value="Unassembled WGS sequence"/>
</dbReference>
<dbReference type="InterPro" id="IPR029058">
    <property type="entry name" value="AB_hydrolase_fold"/>
</dbReference>
<reference evidence="1 2" key="1">
    <citation type="journal article" date="2012" name="Science">
        <title>The Paleozoic origin of enzymatic lignin decomposition reconstructed from 31 fungal genomes.</title>
        <authorList>
            <person name="Floudas D."/>
            <person name="Binder M."/>
            <person name="Riley R."/>
            <person name="Barry K."/>
            <person name="Blanchette R.A."/>
            <person name="Henrissat B."/>
            <person name="Martinez A.T."/>
            <person name="Otillar R."/>
            <person name="Spatafora J.W."/>
            <person name="Yadav J.S."/>
            <person name="Aerts A."/>
            <person name="Benoit I."/>
            <person name="Boyd A."/>
            <person name="Carlson A."/>
            <person name="Copeland A."/>
            <person name="Coutinho P.M."/>
            <person name="de Vries R.P."/>
            <person name="Ferreira P."/>
            <person name="Findley K."/>
            <person name="Foster B."/>
            <person name="Gaskell J."/>
            <person name="Glotzer D."/>
            <person name="Gorecki P."/>
            <person name="Heitman J."/>
            <person name="Hesse C."/>
            <person name="Hori C."/>
            <person name="Igarashi K."/>
            <person name="Jurgens J.A."/>
            <person name="Kallen N."/>
            <person name="Kersten P."/>
            <person name="Kohler A."/>
            <person name="Kuees U."/>
            <person name="Kumar T.K.A."/>
            <person name="Kuo A."/>
            <person name="LaButti K."/>
            <person name="Larrondo L.F."/>
            <person name="Lindquist E."/>
            <person name="Ling A."/>
            <person name="Lombard V."/>
            <person name="Lucas S."/>
            <person name="Lundell T."/>
            <person name="Martin R."/>
            <person name="McLaughlin D.J."/>
            <person name="Morgenstern I."/>
            <person name="Morin E."/>
            <person name="Murat C."/>
            <person name="Nagy L.G."/>
            <person name="Nolan M."/>
            <person name="Ohm R.A."/>
            <person name="Patyshakuliyeva A."/>
            <person name="Rokas A."/>
            <person name="Ruiz-Duenas F.J."/>
            <person name="Sabat G."/>
            <person name="Salamov A."/>
            <person name="Samejima M."/>
            <person name="Schmutz J."/>
            <person name="Slot J.C."/>
            <person name="St John F."/>
            <person name="Stenlid J."/>
            <person name="Sun H."/>
            <person name="Sun S."/>
            <person name="Syed K."/>
            <person name="Tsang A."/>
            <person name="Wiebenga A."/>
            <person name="Young D."/>
            <person name="Pisabarro A."/>
            <person name="Eastwood D.C."/>
            <person name="Martin F."/>
            <person name="Cullen D."/>
            <person name="Grigoriev I.V."/>
            <person name="Hibbett D.S."/>
        </authorList>
    </citation>
    <scope>NUCLEOTIDE SEQUENCE</scope>
    <source>
        <strain evidence="2">FP-58527</strain>
    </source>
</reference>
<evidence type="ECO:0000313" key="1">
    <source>
        <dbReference type="EMBL" id="EPS93675.1"/>
    </source>
</evidence>
<evidence type="ECO:0008006" key="3">
    <source>
        <dbReference type="Google" id="ProtNLM"/>
    </source>
</evidence>
<dbReference type="EMBL" id="KE504261">
    <property type="protein sequence ID" value="EPS93675.1"/>
    <property type="molecule type" value="Genomic_DNA"/>
</dbReference>
<dbReference type="eggNOG" id="ENOG502S342">
    <property type="taxonomic scope" value="Eukaryota"/>
</dbReference>
<gene>
    <name evidence="1" type="ORF">FOMPIDRAFT_1135699</name>
</gene>
<organism evidence="1 2">
    <name type="scientific">Fomitopsis schrenkii</name>
    <name type="common">Brown rot fungus</name>
    <dbReference type="NCBI Taxonomy" id="2126942"/>
    <lineage>
        <taxon>Eukaryota</taxon>
        <taxon>Fungi</taxon>
        <taxon>Dikarya</taxon>
        <taxon>Basidiomycota</taxon>
        <taxon>Agaricomycotina</taxon>
        <taxon>Agaricomycetes</taxon>
        <taxon>Polyporales</taxon>
        <taxon>Fomitopsis</taxon>
    </lineage>
</organism>